<dbReference type="Gene3D" id="1.20.1560.10">
    <property type="entry name" value="ABC transporter type 1, transmembrane domain"/>
    <property type="match status" value="1"/>
</dbReference>
<dbReference type="EMBL" id="JACHGY010000001">
    <property type="protein sequence ID" value="MBB6430293.1"/>
    <property type="molecule type" value="Genomic_DNA"/>
</dbReference>
<dbReference type="PROSITE" id="PS50893">
    <property type="entry name" value="ABC_TRANSPORTER_2"/>
    <property type="match status" value="1"/>
</dbReference>
<evidence type="ECO:0000313" key="13">
    <source>
        <dbReference type="Proteomes" id="UP000541810"/>
    </source>
</evidence>
<dbReference type="CDD" id="cd07346">
    <property type="entry name" value="ABC_6TM_exporters"/>
    <property type="match status" value="1"/>
</dbReference>
<dbReference type="RefSeq" id="WP_184677816.1">
    <property type="nucleotide sequence ID" value="NZ_JACHGY010000001.1"/>
</dbReference>
<evidence type="ECO:0000256" key="3">
    <source>
        <dbReference type="ARBA" id="ARBA00022692"/>
    </source>
</evidence>
<evidence type="ECO:0000256" key="9">
    <source>
        <dbReference type="SAM" id="Phobius"/>
    </source>
</evidence>
<keyword evidence="13" id="KW-1185">Reference proteome</keyword>
<evidence type="ECO:0000313" key="12">
    <source>
        <dbReference type="EMBL" id="MBB6430293.1"/>
    </source>
</evidence>
<evidence type="ECO:0000256" key="2">
    <source>
        <dbReference type="ARBA" id="ARBA00022448"/>
    </source>
</evidence>
<feature type="compositionally biased region" description="Polar residues" evidence="8">
    <location>
        <begin position="1"/>
        <end position="12"/>
    </location>
</feature>
<feature type="transmembrane region" description="Helical" evidence="9">
    <location>
        <begin position="61"/>
        <end position="81"/>
    </location>
</feature>
<dbReference type="AlphaFoldDB" id="A0A7X0LLT0"/>
<keyword evidence="6 9" id="KW-1133">Transmembrane helix</keyword>
<dbReference type="PROSITE" id="PS00211">
    <property type="entry name" value="ABC_TRANSPORTER_1"/>
    <property type="match status" value="1"/>
</dbReference>
<dbReference type="FunFam" id="3.40.50.300:FF:000287">
    <property type="entry name" value="Multidrug ABC transporter ATP-binding protein"/>
    <property type="match status" value="1"/>
</dbReference>
<dbReference type="SUPFAM" id="SSF52540">
    <property type="entry name" value="P-loop containing nucleoside triphosphate hydrolases"/>
    <property type="match status" value="1"/>
</dbReference>
<feature type="domain" description="ABC transmembrane type-1" evidence="11">
    <location>
        <begin position="61"/>
        <end position="351"/>
    </location>
</feature>
<evidence type="ECO:0000259" key="10">
    <source>
        <dbReference type="PROSITE" id="PS50893"/>
    </source>
</evidence>
<dbReference type="InterPro" id="IPR003593">
    <property type="entry name" value="AAA+_ATPase"/>
</dbReference>
<keyword evidence="2" id="KW-0813">Transport</keyword>
<dbReference type="InterPro" id="IPR036640">
    <property type="entry name" value="ABC1_TM_sf"/>
</dbReference>
<dbReference type="InterPro" id="IPR011527">
    <property type="entry name" value="ABC1_TM_dom"/>
</dbReference>
<feature type="transmembrane region" description="Helical" evidence="9">
    <location>
        <begin position="93"/>
        <end position="112"/>
    </location>
</feature>
<protein>
    <submittedName>
        <fullName evidence="12">ATP-binding cassette subfamily B protein</fullName>
    </submittedName>
</protein>
<feature type="region of interest" description="Disordered" evidence="8">
    <location>
        <begin position="1"/>
        <end position="21"/>
    </location>
</feature>
<feature type="transmembrane region" description="Helical" evidence="9">
    <location>
        <begin position="293"/>
        <end position="314"/>
    </location>
</feature>
<evidence type="ECO:0000256" key="7">
    <source>
        <dbReference type="ARBA" id="ARBA00023136"/>
    </source>
</evidence>
<dbReference type="InterPro" id="IPR027417">
    <property type="entry name" value="P-loop_NTPase"/>
</dbReference>
<dbReference type="Gene3D" id="3.40.50.300">
    <property type="entry name" value="P-loop containing nucleotide triphosphate hydrolases"/>
    <property type="match status" value="1"/>
</dbReference>
<dbReference type="PANTHER" id="PTHR24221">
    <property type="entry name" value="ATP-BINDING CASSETTE SUB-FAMILY B"/>
    <property type="match status" value="1"/>
</dbReference>
<dbReference type="PANTHER" id="PTHR24221:SF654">
    <property type="entry name" value="ATP-BINDING CASSETTE SUB-FAMILY B MEMBER 6"/>
    <property type="match status" value="1"/>
</dbReference>
<dbReference type="Pfam" id="PF00005">
    <property type="entry name" value="ABC_tran"/>
    <property type="match status" value="1"/>
</dbReference>
<feature type="transmembrane region" description="Helical" evidence="9">
    <location>
        <begin position="199"/>
        <end position="217"/>
    </location>
</feature>
<dbReference type="GO" id="GO:0034040">
    <property type="term" value="F:ATPase-coupled lipid transmembrane transporter activity"/>
    <property type="evidence" value="ECO:0007669"/>
    <property type="project" value="TreeGrafter"/>
</dbReference>
<comment type="caution">
    <text evidence="12">The sequence shown here is derived from an EMBL/GenBank/DDBJ whole genome shotgun (WGS) entry which is preliminary data.</text>
</comment>
<feature type="domain" description="ABC transporter" evidence="10">
    <location>
        <begin position="385"/>
        <end position="619"/>
    </location>
</feature>
<keyword evidence="4" id="KW-0547">Nucleotide-binding</keyword>
<keyword evidence="3 9" id="KW-0812">Transmembrane</keyword>
<proteinExistence type="predicted"/>
<evidence type="ECO:0000256" key="6">
    <source>
        <dbReference type="ARBA" id="ARBA00022989"/>
    </source>
</evidence>
<evidence type="ECO:0000256" key="8">
    <source>
        <dbReference type="SAM" id="MobiDB-lite"/>
    </source>
</evidence>
<comment type="subcellular location">
    <subcellularLocation>
        <location evidence="1">Cell membrane</location>
        <topology evidence="1">Multi-pass membrane protein</topology>
    </subcellularLocation>
</comment>
<keyword evidence="7 9" id="KW-0472">Membrane</keyword>
<keyword evidence="5 12" id="KW-0067">ATP-binding</keyword>
<dbReference type="GO" id="GO:0140359">
    <property type="term" value="F:ABC-type transporter activity"/>
    <property type="evidence" value="ECO:0007669"/>
    <property type="project" value="InterPro"/>
</dbReference>
<dbReference type="GO" id="GO:0005524">
    <property type="term" value="F:ATP binding"/>
    <property type="evidence" value="ECO:0007669"/>
    <property type="project" value="UniProtKB-KW"/>
</dbReference>
<dbReference type="SUPFAM" id="SSF90123">
    <property type="entry name" value="ABC transporter transmembrane region"/>
    <property type="match status" value="1"/>
</dbReference>
<dbReference type="InterPro" id="IPR003439">
    <property type="entry name" value="ABC_transporter-like_ATP-bd"/>
</dbReference>
<dbReference type="GO" id="GO:0016887">
    <property type="term" value="F:ATP hydrolysis activity"/>
    <property type="evidence" value="ECO:0007669"/>
    <property type="project" value="InterPro"/>
</dbReference>
<accession>A0A7X0LLT0</accession>
<dbReference type="PROSITE" id="PS50929">
    <property type="entry name" value="ABC_TM1F"/>
    <property type="match status" value="1"/>
</dbReference>
<evidence type="ECO:0000256" key="5">
    <source>
        <dbReference type="ARBA" id="ARBA00022840"/>
    </source>
</evidence>
<evidence type="ECO:0000256" key="1">
    <source>
        <dbReference type="ARBA" id="ARBA00004651"/>
    </source>
</evidence>
<dbReference type="Pfam" id="PF00664">
    <property type="entry name" value="ABC_membrane"/>
    <property type="match status" value="1"/>
</dbReference>
<dbReference type="Proteomes" id="UP000541810">
    <property type="component" value="Unassembled WGS sequence"/>
</dbReference>
<gene>
    <name evidence="12" type="ORF">HNQ40_002099</name>
</gene>
<sequence length="626" mass="69611">MAETTPPNTNAAPESATRKHATRITAVNRKGESEAKQRPLDWRLIKRLWNYARPHAFKRNLLLVIVVMRAVQMPLMAWWIATVINGPIFNRDWPGVVRGTLIFGALAVFTEVTHHYRSKLALQLGEAVVQDLRRDIFAHLQKMGMSFYDRTKLGRIISRMTSDAEAMRMGIQDVLFIGMVQGGGMVIAAGVMLWYDPPLFGFVLAMTPIIIMLNRYFTKRLTKQARLIQESFSRVTATIAESVNGVRVTQGFVRQEVNAELFRELVKDHSNYNLAQARLAGTQLPLLEFKTQFIIAGLTVLAGYQVLEGGFTIGDPPPEKTFAALVVFWFMIPLFFNPIRVMARQFNTALTAMAGAERVFGLLDIEPEKLEADDAVSPEELTGRVEFQDVRFGYDPDHPVLHGISFTAEPGQTVALVGHTGSGKSTVIKLICKFYLPTQGKLLIDGIDAFKLSTDALMAQVGIVLQSNFLFTGTVMDNIRMGKPDATDEQVIDAARRLDCLDLFEALPEGLLTEVGEKGGNLSLGQRQLVCFARAMLADPRILILDEATSSVDTMTEARIQKALEVLLQGRTSFVVAHRLSTIRHASTVLVLDHGKIVEEGPHTKLLAEDGIYANLYRQFIHATES</sequence>
<dbReference type="InterPro" id="IPR039421">
    <property type="entry name" value="Type_1_exporter"/>
</dbReference>
<evidence type="ECO:0000256" key="4">
    <source>
        <dbReference type="ARBA" id="ARBA00022741"/>
    </source>
</evidence>
<dbReference type="InterPro" id="IPR017871">
    <property type="entry name" value="ABC_transporter-like_CS"/>
</dbReference>
<organism evidence="12 13">
    <name type="scientific">Algisphaera agarilytica</name>
    <dbReference type="NCBI Taxonomy" id="1385975"/>
    <lineage>
        <taxon>Bacteria</taxon>
        <taxon>Pseudomonadati</taxon>
        <taxon>Planctomycetota</taxon>
        <taxon>Phycisphaerae</taxon>
        <taxon>Phycisphaerales</taxon>
        <taxon>Phycisphaeraceae</taxon>
        <taxon>Algisphaera</taxon>
    </lineage>
</organism>
<reference evidence="12 13" key="1">
    <citation type="submission" date="2020-08" db="EMBL/GenBank/DDBJ databases">
        <title>Genomic Encyclopedia of Type Strains, Phase IV (KMG-IV): sequencing the most valuable type-strain genomes for metagenomic binning, comparative biology and taxonomic classification.</title>
        <authorList>
            <person name="Goeker M."/>
        </authorList>
    </citation>
    <scope>NUCLEOTIDE SEQUENCE [LARGE SCALE GENOMIC DNA]</scope>
    <source>
        <strain evidence="12 13">DSM 103725</strain>
    </source>
</reference>
<name>A0A7X0LLT0_9BACT</name>
<evidence type="ECO:0000259" key="11">
    <source>
        <dbReference type="PROSITE" id="PS50929"/>
    </source>
</evidence>
<dbReference type="GO" id="GO:0005886">
    <property type="term" value="C:plasma membrane"/>
    <property type="evidence" value="ECO:0007669"/>
    <property type="project" value="UniProtKB-SubCell"/>
</dbReference>
<feature type="transmembrane region" description="Helical" evidence="9">
    <location>
        <begin position="320"/>
        <end position="336"/>
    </location>
</feature>
<dbReference type="SMART" id="SM00382">
    <property type="entry name" value="AAA"/>
    <property type="match status" value="1"/>
</dbReference>
<feature type="transmembrane region" description="Helical" evidence="9">
    <location>
        <begin position="174"/>
        <end position="193"/>
    </location>
</feature>
<dbReference type="CDD" id="cd03254">
    <property type="entry name" value="ABCC_Glucan_exporter_like"/>
    <property type="match status" value="1"/>
</dbReference>